<dbReference type="EMBL" id="LXHQ01000031">
    <property type="protein sequence ID" value="OAV25141.1"/>
    <property type="molecule type" value="Genomic_DNA"/>
</dbReference>
<proteinExistence type="predicted"/>
<evidence type="ECO:0000313" key="1">
    <source>
        <dbReference type="EMBL" id="OAV25141.1"/>
    </source>
</evidence>
<evidence type="ECO:0000313" key="2">
    <source>
        <dbReference type="Proteomes" id="UP000078295"/>
    </source>
</evidence>
<protein>
    <submittedName>
        <fullName evidence="1">Uncharacterized protein</fullName>
    </submittedName>
</protein>
<organism evidence="1 2">
    <name type="scientific">Moraxella catarrhalis</name>
    <name type="common">Branhamella catarrhalis</name>
    <dbReference type="NCBI Taxonomy" id="480"/>
    <lineage>
        <taxon>Bacteria</taxon>
        <taxon>Pseudomonadati</taxon>
        <taxon>Pseudomonadota</taxon>
        <taxon>Gammaproteobacteria</taxon>
        <taxon>Moraxellales</taxon>
        <taxon>Moraxellaceae</taxon>
        <taxon>Moraxella</taxon>
    </lineage>
</organism>
<gene>
    <name evidence="1" type="ORF">AO370_1218</name>
</gene>
<name>A0AB36DMP7_MORCA</name>
<dbReference type="AlphaFoldDB" id="A0AB36DMP7"/>
<dbReference type="Proteomes" id="UP000078295">
    <property type="component" value="Unassembled WGS sequence"/>
</dbReference>
<comment type="caution">
    <text evidence="1">The sequence shown here is derived from an EMBL/GenBank/DDBJ whole genome shotgun (WGS) entry which is preliminary data.</text>
</comment>
<accession>A0AB36DMP7</accession>
<sequence>MVKEIDASGEILALYHPSDSFDTQALFEQSYRHSFIAVEQSLRYAQNHHPYAHRRKQRI</sequence>
<reference evidence="1 2" key="1">
    <citation type="journal article" date="2016" name="Genome Biol. Evol.">
        <title>Comparative Genomic Analyses of the Moraxella catarrhalis Serosensitive and Seroresistant Lineages Demonstrate Their Independent Evolution.</title>
        <authorList>
            <person name="Earl J.P."/>
            <person name="de Vries S.P."/>
            <person name="Ahmed A."/>
            <person name="Powell E."/>
            <person name="Schultz M.P."/>
            <person name="Hermans P.W."/>
            <person name="Hill D.J."/>
            <person name="Zhou Z."/>
            <person name="Constantinidou C.I."/>
            <person name="Hu F.Z."/>
            <person name="Bootsma H.J."/>
            <person name="Ehrlich G.D."/>
        </authorList>
    </citation>
    <scope>NUCLEOTIDE SEQUENCE [LARGE SCALE GENOMIC DNA]</scope>
    <source>
        <strain evidence="1 2">F23</strain>
    </source>
</reference>